<dbReference type="AlphaFoldDB" id="A0A6C0F9E8"/>
<proteinExistence type="predicted"/>
<evidence type="ECO:0000313" key="1">
    <source>
        <dbReference type="EMBL" id="QHT38476.1"/>
    </source>
</evidence>
<organism evidence="1">
    <name type="scientific">viral metagenome</name>
    <dbReference type="NCBI Taxonomy" id="1070528"/>
    <lineage>
        <taxon>unclassified sequences</taxon>
        <taxon>metagenomes</taxon>
        <taxon>organismal metagenomes</taxon>
    </lineage>
</organism>
<dbReference type="EMBL" id="MN738830">
    <property type="protein sequence ID" value="QHT38476.1"/>
    <property type="molecule type" value="Genomic_DNA"/>
</dbReference>
<sequence>MEAPESLRLDPIEIPDKEEIKHIQLGKILLKLKNAIEIKYITRTLAYKTQ</sequence>
<name>A0A6C0F9E8_9ZZZZ</name>
<protein>
    <submittedName>
        <fullName evidence="1">Uncharacterized protein</fullName>
    </submittedName>
</protein>
<reference evidence="1" key="1">
    <citation type="journal article" date="2020" name="Nature">
        <title>Giant virus diversity and host interactions through global metagenomics.</title>
        <authorList>
            <person name="Schulz F."/>
            <person name="Roux S."/>
            <person name="Paez-Espino D."/>
            <person name="Jungbluth S."/>
            <person name="Walsh D.A."/>
            <person name="Denef V.J."/>
            <person name="McMahon K.D."/>
            <person name="Konstantinidis K.T."/>
            <person name="Eloe-Fadrosh E.A."/>
            <person name="Kyrpides N.C."/>
            <person name="Woyke T."/>
        </authorList>
    </citation>
    <scope>NUCLEOTIDE SEQUENCE</scope>
    <source>
        <strain evidence="1">GVMAG-S-ERX556101-89</strain>
    </source>
</reference>
<accession>A0A6C0F9E8</accession>